<dbReference type="AlphaFoldDB" id="A0A1H2MG51"/>
<sequence length="107" mass="12002">MDDTGHSWTRVSNWVEPSDAERLVRAGTRFVVQECSSPPAVVRPERFRRDVKARMITAAGLGGHEGTSRVPTIMVGELWRSADGVELLLFVEQDPRPRGAEELQDSW</sequence>
<evidence type="ECO:0000313" key="1">
    <source>
        <dbReference type="EMBL" id="SDU92149.1"/>
    </source>
</evidence>
<dbReference type="EMBL" id="LT629799">
    <property type="protein sequence ID" value="SDU92149.1"/>
    <property type="molecule type" value="Genomic_DNA"/>
</dbReference>
<evidence type="ECO:0000313" key="2">
    <source>
        <dbReference type="Proteomes" id="UP000198825"/>
    </source>
</evidence>
<keyword evidence="2" id="KW-1185">Reference proteome</keyword>
<accession>A0A1H2MG51</accession>
<organism evidence="1 2">
    <name type="scientific">Microlunatus sagamiharensis</name>
    <dbReference type="NCBI Taxonomy" id="546874"/>
    <lineage>
        <taxon>Bacteria</taxon>
        <taxon>Bacillati</taxon>
        <taxon>Actinomycetota</taxon>
        <taxon>Actinomycetes</taxon>
        <taxon>Propionibacteriales</taxon>
        <taxon>Propionibacteriaceae</taxon>
        <taxon>Microlunatus</taxon>
    </lineage>
</organism>
<dbReference type="Proteomes" id="UP000198825">
    <property type="component" value="Chromosome I"/>
</dbReference>
<proteinExistence type="predicted"/>
<name>A0A1H2MG51_9ACTN</name>
<gene>
    <name evidence="1" type="ORF">SAMN04488544_2004</name>
</gene>
<reference evidence="2" key="1">
    <citation type="submission" date="2016-10" db="EMBL/GenBank/DDBJ databases">
        <authorList>
            <person name="Varghese N."/>
            <person name="Submissions S."/>
        </authorList>
    </citation>
    <scope>NUCLEOTIDE SEQUENCE [LARGE SCALE GENOMIC DNA]</scope>
    <source>
        <strain evidence="2">DSM 21743</strain>
    </source>
</reference>
<dbReference type="RefSeq" id="WP_157719915.1">
    <property type="nucleotide sequence ID" value="NZ_LT629799.1"/>
</dbReference>
<protein>
    <submittedName>
        <fullName evidence="1">Uncharacterized protein</fullName>
    </submittedName>
</protein>